<feature type="non-terminal residue" evidence="1">
    <location>
        <position position="1"/>
    </location>
</feature>
<organism evidence="1 2">
    <name type="scientific">Vermiconidia calcicola</name>
    <dbReference type="NCBI Taxonomy" id="1690605"/>
    <lineage>
        <taxon>Eukaryota</taxon>
        <taxon>Fungi</taxon>
        <taxon>Dikarya</taxon>
        <taxon>Ascomycota</taxon>
        <taxon>Pezizomycotina</taxon>
        <taxon>Dothideomycetes</taxon>
        <taxon>Dothideomycetidae</taxon>
        <taxon>Mycosphaerellales</taxon>
        <taxon>Extremaceae</taxon>
        <taxon>Vermiconidia</taxon>
    </lineage>
</organism>
<keyword evidence="2" id="KW-1185">Reference proteome</keyword>
<name>A0ACC3MAZ0_9PEZI</name>
<dbReference type="Proteomes" id="UP001281147">
    <property type="component" value="Unassembled WGS sequence"/>
</dbReference>
<dbReference type="EMBL" id="JAUTXU010000456">
    <property type="protein sequence ID" value="KAK3680416.1"/>
    <property type="molecule type" value="Genomic_DNA"/>
</dbReference>
<evidence type="ECO:0000313" key="1">
    <source>
        <dbReference type="EMBL" id="KAK3680416.1"/>
    </source>
</evidence>
<protein>
    <submittedName>
        <fullName evidence="1">Uncharacterized protein</fullName>
    </submittedName>
</protein>
<evidence type="ECO:0000313" key="2">
    <source>
        <dbReference type="Proteomes" id="UP001281147"/>
    </source>
</evidence>
<accession>A0ACC3MAZ0</accession>
<proteinExistence type="predicted"/>
<sequence length="93" mass="10455">PWHDRKAQRDVGICSGALANEGVGGKGGFQKNLYIVHAHSWSKHKIYENNDDEDVGTIVRRMPDLIAARKTADEESDRRSGLPDEDYCLRSTE</sequence>
<gene>
    <name evidence="1" type="ORF">LTR37_021249</name>
</gene>
<reference evidence="1" key="1">
    <citation type="submission" date="2023-07" db="EMBL/GenBank/DDBJ databases">
        <title>Black Yeasts Isolated from many extreme environments.</title>
        <authorList>
            <person name="Coleine C."/>
            <person name="Stajich J.E."/>
            <person name="Selbmann L."/>
        </authorList>
    </citation>
    <scope>NUCLEOTIDE SEQUENCE</scope>
    <source>
        <strain evidence="1">CCFEE 5714</strain>
    </source>
</reference>
<comment type="caution">
    <text evidence="1">The sequence shown here is derived from an EMBL/GenBank/DDBJ whole genome shotgun (WGS) entry which is preliminary data.</text>
</comment>